<keyword evidence="1" id="KW-0479">Metal-binding</keyword>
<evidence type="ECO:0000259" key="5">
    <source>
        <dbReference type="PROSITE" id="PS51393"/>
    </source>
</evidence>
<dbReference type="InterPro" id="IPR036226">
    <property type="entry name" value="LipOase_C_sf"/>
</dbReference>
<dbReference type="Pfam" id="PF00305">
    <property type="entry name" value="Lipoxygenase"/>
    <property type="match status" value="2"/>
</dbReference>
<dbReference type="Proteomes" id="UP000467840">
    <property type="component" value="Chromosome 7"/>
</dbReference>
<sequence length="169" mass="19065">MGVAVEDPTAKHGRKLAIEDHPFANDGLMLWDAIKQWVTDYVNHNYPEASKVKSNSELQAWPTIARNNMPTEDPAEEDFKLFLKKPEQPPPDEENIGDALEPSWKADPVIRTAYERFNARLKELEATIDERNNHLKNTNRAGAGVVPYELKPFSESWVTGKGVPNSISI</sequence>
<dbReference type="GO" id="GO:0034440">
    <property type="term" value="P:lipid oxidation"/>
    <property type="evidence" value="ECO:0007669"/>
    <property type="project" value="InterPro"/>
</dbReference>
<dbReference type="GO" id="GO:0016702">
    <property type="term" value="F:oxidoreductase activity, acting on single donors with incorporation of molecular oxygen, incorporation of two atoms of oxygen"/>
    <property type="evidence" value="ECO:0007669"/>
    <property type="project" value="InterPro"/>
</dbReference>
<proteinExistence type="predicted"/>
<protein>
    <recommendedName>
        <fullName evidence="5">Lipoxygenase domain-containing protein</fullName>
    </recommendedName>
</protein>
<dbReference type="GO" id="GO:0046872">
    <property type="term" value="F:metal ion binding"/>
    <property type="evidence" value="ECO:0007669"/>
    <property type="project" value="UniProtKB-KW"/>
</dbReference>
<name>A0A6A6KYM4_HEVBR</name>
<organism evidence="6 7">
    <name type="scientific">Hevea brasiliensis</name>
    <name type="common">Para rubber tree</name>
    <name type="synonym">Siphonia brasiliensis</name>
    <dbReference type="NCBI Taxonomy" id="3981"/>
    <lineage>
        <taxon>Eukaryota</taxon>
        <taxon>Viridiplantae</taxon>
        <taxon>Streptophyta</taxon>
        <taxon>Embryophyta</taxon>
        <taxon>Tracheophyta</taxon>
        <taxon>Spermatophyta</taxon>
        <taxon>Magnoliopsida</taxon>
        <taxon>eudicotyledons</taxon>
        <taxon>Gunneridae</taxon>
        <taxon>Pentapetalae</taxon>
        <taxon>rosids</taxon>
        <taxon>fabids</taxon>
        <taxon>Malpighiales</taxon>
        <taxon>Euphorbiaceae</taxon>
        <taxon>Crotonoideae</taxon>
        <taxon>Micrandreae</taxon>
        <taxon>Hevea</taxon>
    </lineage>
</organism>
<gene>
    <name evidence="6" type="ORF">GH714_003675</name>
</gene>
<feature type="domain" description="Lipoxygenase" evidence="5">
    <location>
        <begin position="1"/>
        <end position="61"/>
    </location>
</feature>
<keyword evidence="3" id="KW-0560">Oxidoreductase</keyword>
<keyword evidence="7" id="KW-1185">Reference proteome</keyword>
<dbReference type="AlphaFoldDB" id="A0A6A6KYM4"/>
<evidence type="ECO:0000256" key="3">
    <source>
        <dbReference type="ARBA" id="ARBA00023002"/>
    </source>
</evidence>
<dbReference type="InterPro" id="IPR013819">
    <property type="entry name" value="LipOase_C"/>
</dbReference>
<reference evidence="6 7" key="1">
    <citation type="journal article" date="2020" name="Mol. Plant">
        <title>The Chromosome-Based Rubber Tree Genome Provides New Insights into Spurge Genome Evolution and Rubber Biosynthesis.</title>
        <authorList>
            <person name="Liu J."/>
            <person name="Shi C."/>
            <person name="Shi C.C."/>
            <person name="Li W."/>
            <person name="Zhang Q.J."/>
            <person name="Zhang Y."/>
            <person name="Li K."/>
            <person name="Lu H.F."/>
            <person name="Shi C."/>
            <person name="Zhu S.T."/>
            <person name="Xiao Z.Y."/>
            <person name="Nan H."/>
            <person name="Yue Y."/>
            <person name="Zhu X.G."/>
            <person name="Wu Y."/>
            <person name="Hong X.N."/>
            <person name="Fan G.Y."/>
            <person name="Tong Y."/>
            <person name="Zhang D."/>
            <person name="Mao C.L."/>
            <person name="Liu Y.L."/>
            <person name="Hao S.J."/>
            <person name="Liu W.Q."/>
            <person name="Lv M.Q."/>
            <person name="Zhang H.B."/>
            <person name="Liu Y."/>
            <person name="Hu-Tang G.R."/>
            <person name="Wang J.P."/>
            <person name="Wang J.H."/>
            <person name="Sun Y.H."/>
            <person name="Ni S.B."/>
            <person name="Chen W.B."/>
            <person name="Zhang X.C."/>
            <person name="Jiao Y.N."/>
            <person name="Eichler E.E."/>
            <person name="Li G.H."/>
            <person name="Liu X."/>
            <person name="Gao L.Z."/>
        </authorList>
    </citation>
    <scope>NUCLEOTIDE SEQUENCE [LARGE SCALE GENOMIC DNA]</scope>
    <source>
        <strain evidence="7">cv. GT1</strain>
        <tissue evidence="6">Leaf</tissue>
    </source>
</reference>
<evidence type="ECO:0000256" key="2">
    <source>
        <dbReference type="ARBA" id="ARBA00022964"/>
    </source>
</evidence>
<comment type="caution">
    <text evidence="6">The sequence shown here is derived from an EMBL/GenBank/DDBJ whole genome shotgun (WGS) entry which is preliminary data.</text>
</comment>
<feature type="coiled-coil region" evidence="4">
    <location>
        <begin position="114"/>
        <end position="141"/>
    </location>
</feature>
<dbReference type="PANTHER" id="PTHR11771">
    <property type="entry name" value="LIPOXYGENASE"/>
    <property type="match status" value="1"/>
</dbReference>
<evidence type="ECO:0000313" key="7">
    <source>
        <dbReference type="Proteomes" id="UP000467840"/>
    </source>
</evidence>
<dbReference type="Gene3D" id="1.20.245.10">
    <property type="entry name" value="Lipoxygenase-1, Domain 5"/>
    <property type="match status" value="2"/>
</dbReference>
<dbReference type="PROSITE" id="PS51393">
    <property type="entry name" value="LIPOXYGENASE_3"/>
    <property type="match status" value="2"/>
</dbReference>
<feature type="domain" description="Lipoxygenase" evidence="5">
    <location>
        <begin position="82"/>
        <end position="169"/>
    </location>
</feature>
<evidence type="ECO:0000313" key="6">
    <source>
        <dbReference type="EMBL" id="KAF2293644.1"/>
    </source>
</evidence>
<accession>A0A6A6KYM4</accession>
<evidence type="ECO:0000256" key="4">
    <source>
        <dbReference type="SAM" id="Coils"/>
    </source>
</evidence>
<evidence type="ECO:0000256" key="1">
    <source>
        <dbReference type="ARBA" id="ARBA00022723"/>
    </source>
</evidence>
<dbReference type="SUPFAM" id="SSF48484">
    <property type="entry name" value="Lipoxigenase"/>
    <property type="match status" value="1"/>
</dbReference>
<keyword evidence="4" id="KW-0175">Coiled coil</keyword>
<keyword evidence="2" id="KW-0223">Dioxygenase</keyword>
<dbReference type="EMBL" id="JAAGAX010000013">
    <property type="protein sequence ID" value="KAF2293644.1"/>
    <property type="molecule type" value="Genomic_DNA"/>
</dbReference>
<dbReference type="InterPro" id="IPR000907">
    <property type="entry name" value="LipOase"/>
</dbReference>